<dbReference type="Proteomes" id="UP000041254">
    <property type="component" value="Unassembled WGS sequence"/>
</dbReference>
<feature type="signal peptide" evidence="1">
    <location>
        <begin position="1"/>
        <end position="21"/>
    </location>
</feature>
<protein>
    <recommendedName>
        <fullName evidence="4">Secreted protein</fullName>
    </recommendedName>
</protein>
<dbReference type="EMBL" id="CDMY01000850">
    <property type="protein sequence ID" value="CEM35222.1"/>
    <property type="molecule type" value="Genomic_DNA"/>
</dbReference>
<keyword evidence="1" id="KW-0732">Signal</keyword>
<evidence type="ECO:0000256" key="1">
    <source>
        <dbReference type="SAM" id="SignalP"/>
    </source>
</evidence>
<feature type="chain" id="PRO_5005190742" description="Secreted protein" evidence="1">
    <location>
        <begin position="22"/>
        <end position="162"/>
    </location>
</feature>
<sequence>MNVSSCLLTSLFAFAYLAASAATERSTKCRLAVTEVGSAPAGAGGPGKTSTPTPAPIFRTCMPDESLFLFAQDFPALPGGKTAKKNDTAQDDKALVEPSWKTKIPVGRTNKVRPQKKHVHHHHRHNNDKNIECFWCQQRGHKIRHFPELLALPADVRRAVLG</sequence>
<gene>
    <name evidence="2" type="ORF">Vbra_18871</name>
</gene>
<organism evidence="2 3">
    <name type="scientific">Vitrella brassicaformis (strain CCMP3155)</name>
    <dbReference type="NCBI Taxonomy" id="1169540"/>
    <lineage>
        <taxon>Eukaryota</taxon>
        <taxon>Sar</taxon>
        <taxon>Alveolata</taxon>
        <taxon>Colpodellida</taxon>
        <taxon>Vitrellaceae</taxon>
        <taxon>Vitrella</taxon>
    </lineage>
</organism>
<evidence type="ECO:0008006" key="4">
    <source>
        <dbReference type="Google" id="ProtNLM"/>
    </source>
</evidence>
<evidence type="ECO:0000313" key="3">
    <source>
        <dbReference type="Proteomes" id="UP000041254"/>
    </source>
</evidence>
<evidence type="ECO:0000313" key="2">
    <source>
        <dbReference type="EMBL" id="CEM35222.1"/>
    </source>
</evidence>
<keyword evidence="3" id="KW-1185">Reference proteome</keyword>
<accession>A0A0G4GWA0</accession>
<name>A0A0G4GWA0_VITBC</name>
<dbReference type="AlphaFoldDB" id="A0A0G4GWA0"/>
<dbReference type="VEuPathDB" id="CryptoDB:Vbra_18871"/>
<dbReference type="InParanoid" id="A0A0G4GWA0"/>
<reference evidence="2 3" key="1">
    <citation type="submission" date="2014-11" db="EMBL/GenBank/DDBJ databases">
        <authorList>
            <person name="Zhu J."/>
            <person name="Qi W."/>
            <person name="Song R."/>
        </authorList>
    </citation>
    <scope>NUCLEOTIDE SEQUENCE [LARGE SCALE GENOMIC DNA]</scope>
</reference>
<proteinExistence type="predicted"/>